<sequence>MVAALWFVVVDDVELPPTGTLARSVHLFRAFLVEQSDPDRFYSVLAADSTREVARFAELAGADVVDVGGGPGYFADAFLAAGARYLGIEPDAGELTARGHAAANTLRASGLALPLADASVDLCFSSNVLEHVPDPEQMAHEMLRVTRPGGTTYLSWTPWLSPHGGHETGMWHYLGGRRAADRYARRRGHRPKNDFGTSLFVCSVARMMRWARSVEAAGEARIVAVEPRYHPAWARWLIRVPGLREVVAWNAVIVLERL</sequence>
<accession>A0ABY4YIR7</accession>
<protein>
    <submittedName>
        <fullName evidence="2">Class I SAM-dependent methyltransferase</fullName>
    </submittedName>
</protein>
<dbReference type="EMBL" id="CP099490">
    <property type="protein sequence ID" value="USQ76416.1"/>
    <property type="molecule type" value="Genomic_DNA"/>
</dbReference>
<dbReference type="CDD" id="cd02440">
    <property type="entry name" value="AdoMet_MTases"/>
    <property type="match status" value="1"/>
</dbReference>
<evidence type="ECO:0000313" key="3">
    <source>
        <dbReference type="Proteomes" id="UP001056535"/>
    </source>
</evidence>
<proteinExistence type="predicted"/>
<dbReference type="Pfam" id="PF08241">
    <property type="entry name" value="Methyltransf_11"/>
    <property type="match status" value="1"/>
</dbReference>
<dbReference type="Proteomes" id="UP001056535">
    <property type="component" value="Chromosome"/>
</dbReference>
<keyword evidence="2" id="KW-0808">Transferase</keyword>
<reference evidence="2" key="1">
    <citation type="submission" date="2022-06" db="EMBL/GenBank/DDBJ databases">
        <title>Ornithinimicrobium JY.X270.</title>
        <authorList>
            <person name="Huang Y."/>
        </authorList>
    </citation>
    <scope>NUCLEOTIDE SEQUENCE</scope>
    <source>
        <strain evidence="2">JY.X270</strain>
    </source>
</reference>
<dbReference type="InterPro" id="IPR013216">
    <property type="entry name" value="Methyltransf_11"/>
</dbReference>
<dbReference type="InterPro" id="IPR029063">
    <property type="entry name" value="SAM-dependent_MTases_sf"/>
</dbReference>
<evidence type="ECO:0000313" key="2">
    <source>
        <dbReference type="EMBL" id="USQ76416.1"/>
    </source>
</evidence>
<gene>
    <name evidence="2" type="ORF">NF557_00335</name>
</gene>
<dbReference type="GO" id="GO:0032259">
    <property type="term" value="P:methylation"/>
    <property type="evidence" value="ECO:0007669"/>
    <property type="project" value="UniProtKB-KW"/>
</dbReference>
<dbReference type="GO" id="GO:0008168">
    <property type="term" value="F:methyltransferase activity"/>
    <property type="evidence" value="ECO:0007669"/>
    <property type="project" value="UniProtKB-KW"/>
</dbReference>
<evidence type="ECO:0000259" key="1">
    <source>
        <dbReference type="Pfam" id="PF08241"/>
    </source>
</evidence>
<keyword evidence="3" id="KW-1185">Reference proteome</keyword>
<organism evidence="2 3">
    <name type="scientific">Ornithinimicrobium cryptoxanthini</name>
    <dbReference type="NCBI Taxonomy" id="2934161"/>
    <lineage>
        <taxon>Bacteria</taxon>
        <taxon>Bacillati</taxon>
        <taxon>Actinomycetota</taxon>
        <taxon>Actinomycetes</taxon>
        <taxon>Micrococcales</taxon>
        <taxon>Ornithinimicrobiaceae</taxon>
        <taxon>Ornithinimicrobium</taxon>
    </lineage>
</organism>
<dbReference type="RefSeq" id="WP_252621111.1">
    <property type="nucleotide sequence ID" value="NZ_CP099490.1"/>
</dbReference>
<keyword evidence="2" id="KW-0489">Methyltransferase</keyword>
<feature type="domain" description="Methyltransferase type 11" evidence="1">
    <location>
        <begin position="65"/>
        <end position="153"/>
    </location>
</feature>
<dbReference type="PANTHER" id="PTHR43591">
    <property type="entry name" value="METHYLTRANSFERASE"/>
    <property type="match status" value="1"/>
</dbReference>
<dbReference type="Gene3D" id="3.40.50.150">
    <property type="entry name" value="Vaccinia Virus protein VP39"/>
    <property type="match status" value="1"/>
</dbReference>
<dbReference type="PANTHER" id="PTHR43591:SF24">
    <property type="entry name" value="2-METHOXY-6-POLYPRENYL-1,4-BENZOQUINOL METHYLASE, MITOCHONDRIAL"/>
    <property type="match status" value="1"/>
</dbReference>
<name>A0ABY4YIR7_9MICO</name>
<dbReference type="SUPFAM" id="SSF53335">
    <property type="entry name" value="S-adenosyl-L-methionine-dependent methyltransferases"/>
    <property type="match status" value="1"/>
</dbReference>